<evidence type="ECO:0000259" key="4">
    <source>
        <dbReference type="Pfam" id="PF01965"/>
    </source>
</evidence>
<dbReference type="EMBL" id="CAACYD010000006">
    <property type="protein sequence ID" value="VFA88953.1"/>
    <property type="molecule type" value="Genomic_DNA"/>
</dbReference>
<comment type="caution">
    <text evidence="5">The sequence shown here is derived from an EMBL/GenBank/DDBJ whole genome shotgun (WGS) entry which is preliminary data.</text>
</comment>
<dbReference type="PANTHER" id="PTHR48094:SF11">
    <property type="entry name" value="GLUTATHIONE-INDEPENDENT GLYOXALASE HSP31-RELATED"/>
    <property type="match status" value="1"/>
</dbReference>
<proteinExistence type="inferred from homology"/>
<name>A0ABD7V3N1_9ACTN</name>
<dbReference type="InterPro" id="IPR050325">
    <property type="entry name" value="Prot/Nucl_acid_deglycase"/>
</dbReference>
<evidence type="ECO:0000256" key="1">
    <source>
        <dbReference type="ARBA" id="ARBA00023016"/>
    </source>
</evidence>
<evidence type="ECO:0000313" key="6">
    <source>
        <dbReference type="Proteomes" id="UP000360750"/>
    </source>
</evidence>
<dbReference type="InterPro" id="IPR029062">
    <property type="entry name" value="Class_I_gatase-like"/>
</dbReference>
<gene>
    <name evidence="5" type="primary">hchA</name>
    <name evidence="5" type="ORF">NCTC8139_02510</name>
</gene>
<evidence type="ECO:0000256" key="2">
    <source>
        <dbReference type="ARBA" id="ARBA00023239"/>
    </source>
</evidence>
<dbReference type="GeneID" id="60750505"/>
<dbReference type="Gene3D" id="3.40.50.880">
    <property type="match status" value="1"/>
</dbReference>
<evidence type="ECO:0000256" key="3">
    <source>
        <dbReference type="ARBA" id="ARBA00038493"/>
    </source>
</evidence>
<organism evidence="5 6">
    <name type="scientific">Gordonia paraffinivorans</name>
    <dbReference type="NCBI Taxonomy" id="175628"/>
    <lineage>
        <taxon>Bacteria</taxon>
        <taxon>Bacillati</taxon>
        <taxon>Actinomycetota</taxon>
        <taxon>Actinomycetes</taxon>
        <taxon>Mycobacteriales</taxon>
        <taxon>Gordoniaceae</taxon>
        <taxon>Gordonia</taxon>
    </lineage>
</organism>
<dbReference type="Proteomes" id="UP000360750">
    <property type="component" value="Unassembled WGS sequence"/>
</dbReference>
<evidence type="ECO:0000313" key="5">
    <source>
        <dbReference type="EMBL" id="VFA88953.1"/>
    </source>
</evidence>
<feature type="domain" description="DJ-1/PfpI" evidence="4">
    <location>
        <begin position="34"/>
        <end position="234"/>
    </location>
</feature>
<sequence length="244" mass="25818">MTEGKNTGKILFVMTGADEWTLDDGSKHKTGFWAEEAAAPLEVFREAGFAVTVATPRGVRPPVDEASLAPDAVGSAERAEQIRTLLETAPELQNPIALSDADVAEYDAVFVPGGHGPMEDLAVDADAGALLIAADRARKTIGIVCHGPAILLAAKGEDGVNAFSGRTVTCFGNAEEQQAGLADKAPWLLEDRLIHEGFRVTLGLPWTVHTESDGNLLTGQNPASSEKLAREVVQRLRGQTPARS</sequence>
<protein>
    <submittedName>
        <fullName evidence="5">Molecular chaperone Hsp31 and glyoxalase 3</fullName>
        <ecNumber evidence="5">4.2.1.130</ecNumber>
    </submittedName>
</protein>
<reference evidence="5 6" key="1">
    <citation type="submission" date="2019-02" db="EMBL/GenBank/DDBJ databases">
        <authorList>
            <consortium name="Pathogen Informatics"/>
        </authorList>
    </citation>
    <scope>NUCLEOTIDE SEQUENCE [LARGE SCALE GENOMIC DNA]</scope>
    <source>
        <strain evidence="5 6">3012STDY6756503</strain>
    </source>
</reference>
<dbReference type="EC" id="4.2.1.130" evidence="5"/>
<dbReference type="PANTHER" id="PTHR48094">
    <property type="entry name" value="PROTEIN/NUCLEIC ACID DEGLYCASE DJ-1-RELATED"/>
    <property type="match status" value="1"/>
</dbReference>
<dbReference type="InterPro" id="IPR002818">
    <property type="entry name" value="DJ-1/PfpI"/>
</dbReference>
<dbReference type="AlphaFoldDB" id="A0ABD7V3N1"/>
<dbReference type="SUPFAM" id="SSF52317">
    <property type="entry name" value="Class I glutamine amidotransferase-like"/>
    <property type="match status" value="1"/>
</dbReference>
<dbReference type="GO" id="GO:0019172">
    <property type="term" value="F:glyoxalase III activity"/>
    <property type="evidence" value="ECO:0007669"/>
    <property type="project" value="UniProtKB-EC"/>
</dbReference>
<keyword evidence="2 5" id="KW-0456">Lyase</keyword>
<comment type="similarity">
    <text evidence="3">Belongs to the peptidase C56 family. HSP31-like subfamily.</text>
</comment>
<dbReference type="Pfam" id="PF01965">
    <property type="entry name" value="DJ-1_PfpI"/>
    <property type="match status" value="1"/>
</dbReference>
<keyword evidence="1" id="KW-0346">Stress response</keyword>
<accession>A0ABD7V3N1</accession>
<dbReference type="CDD" id="cd03141">
    <property type="entry name" value="GATase1_Hsp31_like"/>
    <property type="match status" value="1"/>
</dbReference>
<dbReference type="RefSeq" id="WP_006900252.1">
    <property type="nucleotide sequence ID" value="NZ_CAACYD010000006.1"/>
</dbReference>